<name>A0A973WLG4_9BRAD</name>
<evidence type="ECO:0000256" key="1">
    <source>
        <dbReference type="SAM" id="Phobius"/>
    </source>
</evidence>
<reference evidence="2" key="1">
    <citation type="submission" date="2020-06" db="EMBL/GenBank/DDBJ databases">
        <title>Whole Genome Sequence of Bradyrhizobium sp. Strain 66S1MB.</title>
        <authorList>
            <person name="Bromfield E."/>
            <person name="Cloutier S."/>
        </authorList>
    </citation>
    <scope>NUCLEOTIDE SEQUENCE</scope>
    <source>
        <strain evidence="2">66S1MB</strain>
    </source>
</reference>
<dbReference type="EMBL" id="JABWSX010000001">
    <property type="protein sequence ID" value="NVL05320.1"/>
    <property type="molecule type" value="Genomic_DNA"/>
</dbReference>
<keyword evidence="1" id="KW-0812">Transmembrane</keyword>
<feature type="transmembrane region" description="Helical" evidence="1">
    <location>
        <begin position="133"/>
        <end position="158"/>
    </location>
</feature>
<protein>
    <recommendedName>
        <fullName evidence="3">DUF4386 family protein</fullName>
    </recommendedName>
</protein>
<organism evidence="2">
    <name type="scientific">Bradyrhizobium quebecense</name>
    <dbReference type="NCBI Taxonomy" id="2748629"/>
    <lineage>
        <taxon>Bacteria</taxon>
        <taxon>Pseudomonadati</taxon>
        <taxon>Pseudomonadota</taxon>
        <taxon>Alphaproteobacteria</taxon>
        <taxon>Hyphomicrobiales</taxon>
        <taxon>Nitrobacteraceae</taxon>
        <taxon>Bradyrhizobium</taxon>
    </lineage>
</organism>
<keyword evidence="1" id="KW-0472">Membrane</keyword>
<sequence length="214" mass="23037">MRARLRAPRVAAVAGILFSLLLLAVFLLMRGSVPADPLEPGAWLEGGTGNVALALNLVPFAGVAFLWFVGFLRDRLGAQEDQFFATIFLGSAVLLLAMLFTAAAVIGAVILAFHAAPGTLINSATFHFGRGLAYGMVNVYLVKTASFFMITTSTIALYTGLTPRWLAHGGYTVAAILLIGSYFIDWSLVVFPFWVLLVSANIWFERDHGAQQAP</sequence>
<proteinExistence type="predicted"/>
<feature type="transmembrane region" description="Helical" evidence="1">
    <location>
        <begin position="84"/>
        <end position="113"/>
    </location>
</feature>
<keyword evidence="1" id="KW-1133">Transmembrane helix</keyword>
<feature type="transmembrane region" description="Helical" evidence="1">
    <location>
        <begin position="51"/>
        <end position="72"/>
    </location>
</feature>
<accession>A0A973WLG4</accession>
<feature type="transmembrane region" description="Helical" evidence="1">
    <location>
        <begin position="170"/>
        <end position="197"/>
    </location>
</feature>
<evidence type="ECO:0008006" key="3">
    <source>
        <dbReference type="Google" id="ProtNLM"/>
    </source>
</evidence>
<comment type="caution">
    <text evidence="2">The sequence shown here is derived from an EMBL/GenBank/DDBJ whole genome shotgun (WGS) entry which is preliminary data.</text>
</comment>
<dbReference type="AlphaFoldDB" id="A0A973WLG4"/>
<gene>
    <name evidence="2" type="ORF">HU230_06275</name>
</gene>
<evidence type="ECO:0000313" key="2">
    <source>
        <dbReference type="EMBL" id="NVL05320.1"/>
    </source>
</evidence>